<proteinExistence type="predicted"/>
<sequence>MTSTTVVVGDAVEHDGLLWAPKSGATASAEEFIAARTRIVELQQRSQWNPWVMDDHEAEWDAAVEVFEQWTRAEPGFRTKTSRQVDAWMARLDREFEAKRKREDREYERNKMRYDPEREASRLALLEDQAYERYLLHQLDDYRSGRYGWGLPAEKREAEIAELEDKLATCRARIEQLIPVVGDSEDVVDRRGWLPSDRRELSLSMYRFDREREVRALRAAIVEHEAALKATKDKAEQAEIRPKLQDARYKLDGWLAVPPLTADEMCSECARPLANHGWRLTHWDGPCAAWPRHAAHIREVREMFFKMVERSKPAPPPPPKPEPLAVVPSGLPIADVMQRLAEIQKQHPDAVVKRGGANRWEVWPNTRPEDAGPS</sequence>
<evidence type="ECO:0000256" key="1">
    <source>
        <dbReference type="SAM" id="Coils"/>
    </source>
</evidence>
<dbReference type="Proteomes" id="UP001183176">
    <property type="component" value="Unassembled WGS sequence"/>
</dbReference>
<keyword evidence="4" id="KW-1185">Reference proteome</keyword>
<gene>
    <name evidence="3" type="ORF">RM423_18725</name>
</gene>
<feature type="region of interest" description="Disordered" evidence="2">
    <location>
        <begin position="347"/>
        <end position="374"/>
    </location>
</feature>
<dbReference type="RefSeq" id="WP_311424566.1">
    <property type="nucleotide sequence ID" value="NZ_JAVREH010000038.1"/>
</dbReference>
<evidence type="ECO:0000313" key="3">
    <source>
        <dbReference type="EMBL" id="MDT0263421.1"/>
    </source>
</evidence>
<protein>
    <submittedName>
        <fullName evidence="3">Uncharacterized protein</fullName>
    </submittedName>
</protein>
<feature type="coiled-coil region" evidence="1">
    <location>
        <begin position="214"/>
        <end position="241"/>
    </location>
</feature>
<evidence type="ECO:0000313" key="4">
    <source>
        <dbReference type="Proteomes" id="UP001183176"/>
    </source>
</evidence>
<keyword evidence="1" id="KW-0175">Coiled coil</keyword>
<comment type="caution">
    <text evidence="3">The sequence shown here is derived from an EMBL/GenBank/DDBJ whole genome shotgun (WGS) entry which is preliminary data.</text>
</comment>
<name>A0ABU2JF97_9ACTN</name>
<accession>A0ABU2JF97</accession>
<reference evidence="4" key="1">
    <citation type="submission" date="2023-07" db="EMBL/GenBank/DDBJ databases">
        <title>30 novel species of actinomycetes from the DSMZ collection.</title>
        <authorList>
            <person name="Nouioui I."/>
        </authorList>
    </citation>
    <scope>NUCLEOTIDE SEQUENCE [LARGE SCALE GENOMIC DNA]</scope>
    <source>
        <strain evidence="4">DSM 44399</strain>
    </source>
</reference>
<organism evidence="3 4">
    <name type="scientific">Jatrophihabitans lederbergiae</name>
    <dbReference type="NCBI Taxonomy" id="3075547"/>
    <lineage>
        <taxon>Bacteria</taxon>
        <taxon>Bacillati</taxon>
        <taxon>Actinomycetota</taxon>
        <taxon>Actinomycetes</taxon>
        <taxon>Jatrophihabitantales</taxon>
        <taxon>Jatrophihabitantaceae</taxon>
        <taxon>Jatrophihabitans</taxon>
    </lineage>
</organism>
<evidence type="ECO:0000256" key="2">
    <source>
        <dbReference type="SAM" id="MobiDB-lite"/>
    </source>
</evidence>
<dbReference type="EMBL" id="JAVREH010000038">
    <property type="protein sequence ID" value="MDT0263421.1"/>
    <property type="molecule type" value="Genomic_DNA"/>
</dbReference>